<evidence type="ECO:0000256" key="1">
    <source>
        <dbReference type="SAM" id="MobiDB-lite"/>
    </source>
</evidence>
<feature type="compositionally biased region" description="Basic residues" evidence="1">
    <location>
        <begin position="42"/>
        <end position="57"/>
    </location>
</feature>
<reference evidence="2" key="1">
    <citation type="submission" date="2020-02" db="EMBL/GenBank/DDBJ databases">
        <authorList>
            <person name="Meier V. D."/>
        </authorList>
    </citation>
    <scope>NUCLEOTIDE SEQUENCE</scope>
    <source>
        <strain evidence="2">AVDCRST_MAG49</strain>
    </source>
</reference>
<proteinExistence type="predicted"/>
<feature type="compositionally biased region" description="Basic and acidic residues" evidence="1">
    <location>
        <begin position="58"/>
        <end position="69"/>
    </location>
</feature>
<dbReference type="AlphaFoldDB" id="A0A6J4V3Z2"/>
<protein>
    <submittedName>
        <fullName evidence="2">Uncharacterized protein</fullName>
    </submittedName>
</protein>
<sequence length="105" mass="11402">MGQPGPGARPRPDLRGCRPRTGSIAPPPAGRPAHDAAARPGLRLRRGRTNHPGRRRENRGPDPDPTDGRRRIRVGHRPLPGRWRSGSDRLGPPSARTRLAPGGCR</sequence>
<gene>
    <name evidence="2" type="ORF">AVDCRST_MAG49-3177</name>
</gene>
<dbReference type="EMBL" id="CADCWG010000218">
    <property type="protein sequence ID" value="CAA9567864.1"/>
    <property type="molecule type" value="Genomic_DNA"/>
</dbReference>
<accession>A0A6J4V3Z2</accession>
<evidence type="ECO:0000313" key="2">
    <source>
        <dbReference type="EMBL" id="CAA9567864.1"/>
    </source>
</evidence>
<feature type="region of interest" description="Disordered" evidence="1">
    <location>
        <begin position="1"/>
        <end position="105"/>
    </location>
</feature>
<name>A0A6J4V3Z2_9BACT</name>
<organism evidence="2">
    <name type="scientific">uncultured Thermomicrobiales bacterium</name>
    <dbReference type="NCBI Taxonomy" id="1645740"/>
    <lineage>
        <taxon>Bacteria</taxon>
        <taxon>Pseudomonadati</taxon>
        <taxon>Thermomicrobiota</taxon>
        <taxon>Thermomicrobia</taxon>
        <taxon>Thermomicrobiales</taxon>
        <taxon>environmental samples</taxon>
    </lineage>
</organism>